<name>A0ABZ0IFZ5_9GAMM</name>
<evidence type="ECO:0000313" key="2">
    <source>
        <dbReference type="Proteomes" id="UP001626549"/>
    </source>
</evidence>
<dbReference type="RefSeq" id="WP_407327618.1">
    <property type="nucleotide sequence ID" value="NZ_CP136865.1"/>
</dbReference>
<reference evidence="1 2" key="1">
    <citation type="submission" date="2023-10" db="EMBL/GenBank/DDBJ databases">
        <title>Two novel species belonging to the OM43/NOR5 clade.</title>
        <authorList>
            <person name="Park M."/>
        </authorList>
    </citation>
    <scope>NUCLEOTIDE SEQUENCE [LARGE SCALE GENOMIC DNA]</scope>
    <source>
        <strain evidence="1 2">IMCC45268</strain>
    </source>
</reference>
<organism evidence="1 2">
    <name type="scientific">Congregibacter brevis</name>
    <dbReference type="NCBI Taxonomy" id="3081201"/>
    <lineage>
        <taxon>Bacteria</taxon>
        <taxon>Pseudomonadati</taxon>
        <taxon>Pseudomonadota</taxon>
        <taxon>Gammaproteobacteria</taxon>
        <taxon>Cellvibrionales</taxon>
        <taxon>Halieaceae</taxon>
        <taxon>Congregibacter</taxon>
    </lineage>
</organism>
<dbReference type="EMBL" id="CP136865">
    <property type="protein sequence ID" value="WOJ96931.1"/>
    <property type="molecule type" value="Genomic_DNA"/>
</dbReference>
<gene>
    <name evidence="1" type="ORF">R0137_17065</name>
</gene>
<dbReference type="Proteomes" id="UP001626549">
    <property type="component" value="Chromosome"/>
</dbReference>
<sequence length="196" mass="22255">MSSVLLKLKFKGNRNYLHGSDIYNTVVRELSLRNGGRLKRLAFRSFSRTQVLLCWDTPGEGSIKVGQGQWIADSGSEFPFWIIETQVSIIEAYAFDEPSIVSKASIRDETLICDYHLGYSPIENIIALTKRLAYHLMPVSSGKWIFGQLDLEADIDRDFRSIVIERQGHIANRFMRCSIHLDGAFVGNIRFILGNP</sequence>
<proteinExistence type="predicted"/>
<protein>
    <submittedName>
        <fullName evidence="1">Uncharacterized protein</fullName>
    </submittedName>
</protein>
<evidence type="ECO:0000313" key="1">
    <source>
        <dbReference type="EMBL" id="WOJ96931.1"/>
    </source>
</evidence>
<keyword evidence="2" id="KW-1185">Reference proteome</keyword>
<accession>A0ABZ0IFZ5</accession>